<dbReference type="Proteomes" id="UP000008810">
    <property type="component" value="Chromosome 5"/>
</dbReference>
<gene>
    <name evidence="2" type="ORF">BRADI_5g09323v3</name>
</gene>
<protein>
    <submittedName>
        <fullName evidence="2 3">Uncharacterized protein</fullName>
    </submittedName>
</protein>
<reference evidence="2" key="2">
    <citation type="submission" date="2017-06" db="EMBL/GenBank/DDBJ databases">
        <title>WGS assembly of Brachypodium distachyon.</title>
        <authorList>
            <consortium name="The International Brachypodium Initiative"/>
            <person name="Lucas S."/>
            <person name="Harmon-Smith M."/>
            <person name="Lail K."/>
            <person name="Tice H."/>
            <person name="Grimwood J."/>
            <person name="Bruce D."/>
            <person name="Barry K."/>
            <person name="Shu S."/>
            <person name="Lindquist E."/>
            <person name="Wang M."/>
            <person name="Pitluck S."/>
            <person name="Vogel J.P."/>
            <person name="Garvin D.F."/>
            <person name="Mockler T.C."/>
            <person name="Schmutz J."/>
            <person name="Rokhsar D."/>
            <person name="Bevan M.W."/>
        </authorList>
    </citation>
    <scope>NUCLEOTIDE SEQUENCE</scope>
    <source>
        <strain evidence="2">Bd21</strain>
    </source>
</reference>
<organism evidence="2">
    <name type="scientific">Brachypodium distachyon</name>
    <name type="common">Purple false brome</name>
    <name type="synonym">Trachynia distachya</name>
    <dbReference type="NCBI Taxonomy" id="15368"/>
    <lineage>
        <taxon>Eukaryota</taxon>
        <taxon>Viridiplantae</taxon>
        <taxon>Streptophyta</taxon>
        <taxon>Embryophyta</taxon>
        <taxon>Tracheophyta</taxon>
        <taxon>Spermatophyta</taxon>
        <taxon>Magnoliopsida</taxon>
        <taxon>Liliopsida</taxon>
        <taxon>Poales</taxon>
        <taxon>Poaceae</taxon>
        <taxon>BOP clade</taxon>
        <taxon>Pooideae</taxon>
        <taxon>Stipodae</taxon>
        <taxon>Brachypodieae</taxon>
        <taxon>Brachypodium</taxon>
    </lineage>
</organism>
<proteinExistence type="predicted"/>
<evidence type="ECO:0000256" key="1">
    <source>
        <dbReference type="SAM" id="MobiDB-lite"/>
    </source>
</evidence>
<evidence type="ECO:0000313" key="2">
    <source>
        <dbReference type="EMBL" id="PNT61025.1"/>
    </source>
</evidence>
<dbReference type="Gramene" id="PNT61025">
    <property type="protein sequence ID" value="PNT61025"/>
    <property type="gene ID" value="BRADI_5g09323v3"/>
</dbReference>
<feature type="compositionally biased region" description="Polar residues" evidence="1">
    <location>
        <begin position="49"/>
        <end position="59"/>
    </location>
</feature>
<reference evidence="3" key="3">
    <citation type="submission" date="2018-08" db="UniProtKB">
        <authorList>
            <consortium name="EnsemblPlants"/>
        </authorList>
    </citation>
    <scope>IDENTIFICATION</scope>
    <source>
        <strain evidence="3">cv. Bd21</strain>
    </source>
</reference>
<evidence type="ECO:0000313" key="4">
    <source>
        <dbReference type="Proteomes" id="UP000008810"/>
    </source>
</evidence>
<accession>A0A2K2CG70</accession>
<dbReference type="EMBL" id="CM000884">
    <property type="protein sequence ID" value="PNT61025.1"/>
    <property type="molecule type" value="Genomic_DNA"/>
</dbReference>
<evidence type="ECO:0000313" key="3">
    <source>
        <dbReference type="EnsemblPlants" id="PNT61025"/>
    </source>
</evidence>
<dbReference type="InParanoid" id="A0A2K2CG70"/>
<keyword evidence="4" id="KW-1185">Reference proteome</keyword>
<feature type="compositionally biased region" description="Polar residues" evidence="1">
    <location>
        <begin position="164"/>
        <end position="174"/>
    </location>
</feature>
<name>A0A2K2CG70_BRADI</name>
<reference evidence="2 3" key="1">
    <citation type="journal article" date="2010" name="Nature">
        <title>Genome sequencing and analysis of the model grass Brachypodium distachyon.</title>
        <authorList>
            <consortium name="International Brachypodium Initiative"/>
        </authorList>
    </citation>
    <scope>NUCLEOTIDE SEQUENCE [LARGE SCALE GENOMIC DNA]</scope>
    <source>
        <strain evidence="2 3">Bd21</strain>
    </source>
</reference>
<feature type="region of interest" description="Disordered" evidence="1">
    <location>
        <begin position="119"/>
        <end position="188"/>
    </location>
</feature>
<dbReference type="EnsemblPlants" id="PNT61025">
    <property type="protein sequence ID" value="PNT61025"/>
    <property type="gene ID" value="BRADI_5g09323v3"/>
</dbReference>
<dbReference type="AlphaFoldDB" id="A0A2K2CG70"/>
<feature type="region of interest" description="Disordered" evidence="1">
    <location>
        <begin position="1"/>
        <end position="96"/>
    </location>
</feature>
<sequence length="244" mass="27302">MHHPAVPHGRQPCHGPASLQESRIRPEPVAAATRRQDLLGSRLGESHLGNHSNGPGDQVNNRRRRARNADGEYGYQNRRCTHRTYDPNKGTVGGDSRLEIDTRRARACGALLSSSQVQNQNSAVSTLDGHKAHPRRNATPTRPRLANDHNCPVAPGLDRHPLSLLSSPDATRTLPKNRSKLKHDTSSRVSPLTTRISAREREHRRVQHWRKLYTVQSSRYPTAGSRTARYSPGWDWSWDLGGVE</sequence>